<evidence type="ECO:0000313" key="3">
    <source>
        <dbReference type="EMBL" id="KIY42910.1"/>
    </source>
</evidence>
<dbReference type="EMBL" id="KN882151">
    <property type="protein sequence ID" value="KIY42910.1"/>
    <property type="molecule type" value="Genomic_DNA"/>
</dbReference>
<feature type="compositionally biased region" description="Low complexity" evidence="1">
    <location>
        <begin position="361"/>
        <end position="374"/>
    </location>
</feature>
<gene>
    <name evidence="3" type="ORF">FISHEDRAFT_79047</name>
</gene>
<evidence type="ECO:0000256" key="1">
    <source>
        <dbReference type="SAM" id="MobiDB-lite"/>
    </source>
</evidence>
<evidence type="ECO:0008006" key="5">
    <source>
        <dbReference type="Google" id="ProtNLM"/>
    </source>
</evidence>
<feature type="region of interest" description="Disordered" evidence="1">
    <location>
        <begin position="111"/>
        <end position="173"/>
    </location>
</feature>
<feature type="compositionally biased region" description="Polar residues" evidence="1">
    <location>
        <begin position="502"/>
        <end position="526"/>
    </location>
</feature>
<evidence type="ECO:0000256" key="2">
    <source>
        <dbReference type="SAM" id="Phobius"/>
    </source>
</evidence>
<feature type="region of interest" description="Disordered" evidence="1">
    <location>
        <begin position="490"/>
        <end position="535"/>
    </location>
</feature>
<dbReference type="AlphaFoldDB" id="A0A0D6ZZH8"/>
<feature type="compositionally biased region" description="Polar residues" evidence="1">
    <location>
        <begin position="320"/>
        <end position="332"/>
    </location>
</feature>
<feature type="region of interest" description="Disordered" evidence="1">
    <location>
        <begin position="310"/>
        <end position="408"/>
    </location>
</feature>
<keyword evidence="2" id="KW-0812">Transmembrane</keyword>
<feature type="compositionally biased region" description="Polar residues" evidence="1">
    <location>
        <begin position="395"/>
        <end position="408"/>
    </location>
</feature>
<feature type="transmembrane region" description="Helical" evidence="2">
    <location>
        <begin position="71"/>
        <end position="93"/>
    </location>
</feature>
<evidence type="ECO:0000313" key="4">
    <source>
        <dbReference type="Proteomes" id="UP000054144"/>
    </source>
</evidence>
<dbReference type="OrthoDB" id="2402916at2759"/>
<protein>
    <recommendedName>
        <fullName evidence="5">Membrane anchor Opy2 N-terminal domain-containing protein</fullName>
    </recommendedName>
</protein>
<name>A0A0D6ZZH8_9AGAR</name>
<accession>A0A0D6ZZH8</accession>
<dbReference type="Proteomes" id="UP000054144">
    <property type="component" value="Unassembled WGS sequence"/>
</dbReference>
<proteinExistence type="predicted"/>
<keyword evidence="2" id="KW-1133">Transmembrane helix</keyword>
<feature type="compositionally biased region" description="Polar residues" evidence="1">
    <location>
        <begin position="346"/>
        <end position="360"/>
    </location>
</feature>
<reference evidence="3 4" key="1">
    <citation type="journal article" date="2015" name="Fungal Genet. Biol.">
        <title>Evolution of novel wood decay mechanisms in Agaricales revealed by the genome sequences of Fistulina hepatica and Cylindrobasidium torrendii.</title>
        <authorList>
            <person name="Floudas D."/>
            <person name="Held B.W."/>
            <person name="Riley R."/>
            <person name="Nagy L.G."/>
            <person name="Koehler G."/>
            <person name="Ransdell A.S."/>
            <person name="Younus H."/>
            <person name="Chow J."/>
            <person name="Chiniquy J."/>
            <person name="Lipzen A."/>
            <person name="Tritt A."/>
            <person name="Sun H."/>
            <person name="Haridas S."/>
            <person name="LaButti K."/>
            <person name="Ohm R.A."/>
            <person name="Kues U."/>
            <person name="Blanchette R.A."/>
            <person name="Grigoriev I.V."/>
            <person name="Minto R.E."/>
            <person name="Hibbett D.S."/>
        </authorList>
    </citation>
    <scope>NUCLEOTIDE SEQUENCE [LARGE SCALE GENOMIC DNA]</scope>
    <source>
        <strain evidence="3 4">ATCC 64428</strain>
    </source>
</reference>
<feature type="compositionally biased region" description="Polar residues" evidence="1">
    <location>
        <begin position="135"/>
        <end position="149"/>
    </location>
</feature>
<organism evidence="3 4">
    <name type="scientific">Fistulina hepatica ATCC 64428</name>
    <dbReference type="NCBI Taxonomy" id="1128425"/>
    <lineage>
        <taxon>Eukaryota</taxon>
        <taxon>Fungi</taxon>
        <taxon>Dikarya</taxon>
        <taxon>Basidiomycota</taxon>
        <taxon>Agaricomycotina</taxon>
        <taxon>Agaricomycetes</taxon>
        <taxon>Agaricomycetidae</taxon>
        <taxon>Agaricales</taxon>
        <taxon>Fistulinaceae</taxon>
        <taxon>Fistulina</taxon>
    </lineage>
</organism>
<keyword evidence="2" id="KW-0472">Membrane</keyword>
<keyword evidence="4" id="KW-1185">Reference proteome</keyword>
<sequence>MRIDGLVGGIFSREDCLSDSECPDYDGCSSCTSDQTCVEINRTCLECAQYKCVDNSSGSSSSSSGKVSKGALAGAIVGSLVFLCAIVAIGWWWRRRLRLREAARAAEVKEVPASAADVLSRPDPTEKPPSRPPTELNTVRVYSSSQTTIDLDPASTHNDSSHTEARPLASSLHPSVINPFDDTNSIQTAGTEGTNVIPIALVVPPESHISNGSRLSNEQDFPVRPVRSEDLNLNLEHVNVSRDTLPTGRGDYSVRSGVSDFSSRNSVGSYASYSSEFLREAPVIVTPTRGTVRQVVGVVKAEVVNAPGSADSLKVPLTKPTASSPLASTSFGPSDILTEEDESQECETSNPFSDGNSSVNATAASSPHSPTSATFGRSPISAVWPKRASGVPRGTSDNASRPSSVSTQAGSIIDIGSAKRVNVGLASPSYRRTMGKLISSSDVTSLEDQQKWAYSEASTIRAARRSSGASTSTHADSILESYPFVTQSPISNRPARTPPVSPNQASSFSTLKRMTDSRSGAVSSPVSVGEEDAEEVGIPTEVNELEHEVSTSDAPMVPPDRRMLGMSTGSSLSTASSGLGSFPFQIESGEGPYAAPAGRTRASLDTLAITADLNSYPLPFERDSSVLPPVPTAKR</sequence>